<dbReference type="Gene3D" id="1.10.287.950">
    <property type="entry name" value="Methyl-accepting chemotaxis protein"/>
    <property type="match status" value="1"/>
</dbReference>
<dbReference type="InterPro" id="IPR004089">
    <property type="entry name" value="MCPsignal_dom"/>
</dbReference>
<name>A0A5E4R9M2_9BURK</name>
<comment type="similarity">
    <text evidence="2">Belongs to the methyl-accepting chemotaxis (MCP) protein family.</text>
</comment>
<dbReference type="InterPro" id="IPR051310">
    <property type="entry name" value="MCP_chemotaxis"/>
</dbReference>
<keyword evidence="3" id="KW-0807">Transducer</keyword>
<organism evidence="5 6">
    <name type="scientific">Pandoraea iniqua</name>
    <dbReference type="NCBI Taxonomy" id="2508288"/>
    <lineage>
        <taxon>Bacteria</taxon>
        <taxon>Pseudomonadati</taxon>
        <taxon>Pseudomonadota</taxon>
        <taxon>Betaproteobacteria</taxon>
        <taxon>Burkholderiales</taxon>
        <taxon>Burkholderiaceae</taxon>
        <taxon>Pandoraea</taxon>
    </lineage>
</organism>
<reference evidence="5 6" key="1">
    <citation type="submission" date="2019-08" db="EMBL/GenBank/DDBJ databases">
        <authorList>
            <person name="Peeters C."/>
        </authorList>
    </citation>
    <scope>NUCLEOTIDE SEQUENCE [LARGE SCALE GENOMIC DNA]</scope>
    <source>
        <strain evidence="5 6">LMG 31115</strain>
    </source>
</reference>
<evidence type="ECO:0000313" key="5">
    <source>
        <dbReference type="EMBL" id="VVD59930.1"/>
    </source>
</evidence>
<accession>A0A5E4R9M2</accession>
<dbReference type="GO" id="GO:0004888">
    <property type="term" value="F:transmembrane signaling receptor activity"/>
    <property type="evidence" value="ECO:0007669"/>
    <property type="project" value="InterPro"/>
</dbReference>
<dbReference type="PANTHER" id="PTHR43531">
    <property type="entry name" value="PROTEIN ICFG"/>
    <property type="match status" value="1"/>
</dbReference>
<evidence type="ECO:0000259" key="4">
    <source>
        <dbReference type="PROSITE" id="PS50111"/>
    </source>
</evidence>
<dbReference type="Proteomes" id="UP000333828">
    <property type="component" value="Unassembled WGS sequence"/>
</dbReference>
<protein>
    <submittedName>
        <fullName evidence="5">Chemotaxis protein</fullName>
    </submittedName>
</protein>
<dbReference type="PROSITE" id="PS50111">
    <property type="entry name" value="CHEMOTAXIS_TRANSDUC_2"/>
    <property type="match status" value="1"/>
</dbReference>
<dbReference type="PANTHER" id="PTHR43531:SF11">
    <property type="entry name" value="METHYL-ACCEPTING CHEMOTAXIS PROTEIN 3"/>
    <property type="match status" value="1"/>
</dbReference>
<evidence type="ECO:0000256" key="1">
    <source>
        <dbReference type="ARBA" id="ARBA00022500"/>
    </source>
</evidence>
<dbReference type="GO" id="GO:0007165">
    <property type="term" value="P:signal transduction"/>
    <property type="evidence" value="ECO:0007669"/>
    <property type="project" value="UniProtKB-KW"/>
</dbReference>
<dbReference type="AlphaFoldDB" id="A0A5E4R9M2"/>
<dbReference type="GO" id="GO:0005886">
    <property type="term" value="C:plasma membrane"/>
    <property type="evidence" value="ECO:0007669"/>
    <property type="project" value="TreeGrafter"/>
</dbReference>
<keyword evidence="1" id="KW-0145">Chemotaxis</keyword>
<evidence type="ECO:0000256" key="2">
    <source>
        <dbReference type="ARBA" id="ARBA00029447"/>
    </source>
</evidence>
<proteinExistence type="inferred from homology"/>
<dbReference type="InterPro" id="IPR004090">
    <property type="entry name" value="Chemotax_Me-accpt_rcpt"/>
</dbReference>
<gene>
    <name evidence="5" type="ORF">PIN31115_00041</name>
</gene>
<dbReference type="SUPFAM" id="SSF58104">
    <property type="entry name" value="Methyl-accepting chemotaxis protein (MCP) signaling domain"/>
    <property type="match status" value="1"/>
</dbReference>
<evidence type="ECO:0000313" key="6">
    <source>
        <dbReference type="Proteomes" id="UP000333828"/>
    </source>
</evidence>
<dbReference type="Pfam" id="PF00015">
    <property type="entry name" value="MCPsignal"/>
    <property type="match status" value="1"/>
</dbReference>
<dbReference type="EMBL" id="CABPSI010000001">
    <property type="protein sequence ID" value="VVD59930.1"/>
    <property type="molecule type" value="Genomic_DNA"/>
</dbReference>
<feature type="domain" description="Methyl-accepting transducer" evidence="4">
    <location>
        <begin position="22"/>
        <end position="74"/>
    </location>
</feature>
<dbReference type="PRINTS" id="PR00260">
    <property type="entry name" value="CHEMTRNSDUCR"/>
</dbReference>
<dbReference type="RefSeq" id="WP_150682445.1">
    <property type="nucleotide sequence ID" value="NZ_CABPSI010000001.1"/>
</dbReference>
<dbReference type="GO" id="GO:0006935">
    <property type="term" value="P:chemotaxis"/>
    <property type="evidence" value="ECO:0007669"/>
    <property type="project" value="UniProtKB-KW"/>
</dbReference>
<sequence length="411" mass="44134">MAAPERIVELAHSVKNIADDKIATIAHITRETKYLALNALIEAARAGDAGRGFAVVANEVKHVSERITTIAGDLTTELAGSLTELSALGDSMIGQLEQHRGQRLADLAHHMIEIIDRNLYERSCDVRWWATDTALVDVLSDPSPEAARHACRRLGVILDSYTVYLDLWVADASGRIVANGRPDRYPGVIGSDASRHPWFLKAMNTPSGADYAAFDVRRAKLLHNAEVATYATAIREEGETHGAPLGALGIFFDWAPQAKAVVQGVPLLPDERTRTRCLLLDAEHRVLASSDGEGILLERFSLRRPREGGAASTGFYHAGDAGGAGDDGLVGYALTPGYETYEGLGWYGVVQQWDDDAALREIRTKGVLPATPVSVSASVSASVSTSSTYDAPNGIAAEIEPSAQAQRWLAA</sequence>
<evidence type="ECO:0000256" key="3">
    <source>
        <dbReference type="PROSITE-ProRule" id="PRU00284"/>
    </source>
</evidence>
<keyword evidence="6" id="KW-1185">Reference proteome</keyword>
<dbReference type="Gene3D" id="3.30.450.20">
    <property type="entry name" value="PAS domain"/>
    <property type="match status" value="1"/>
</dbReference>